<name>A0A1B6IBC8_9HEMI</name>
<dbReference type="GO" id="GO:0031201">
    <property type="term" value="C:SNARE complex"/>
    <property type="evidence" value="ECO:0007669"/>
    <property type="project" value="TreeGrafter"/>
</dbReference>
<dbReference type="Gene3D" id="1.20.5.110">
    <property type="match status" value="1"/>
</dbReference>
<evidence type="ECO:0000313" key="8">
    <source>
        <dbReference type="EMBL" id="JAS84246.1"/>
    </source>
</evidence>
<organism evidence="8">
    <name type="scientific">Homalodisca liturata</name>
    <dbReference type="NCBI Taxonomy" id="320908"/>
    <lineage>
        <taxon>Eukaryota</taxon>
        <taxon>Metazoa</taxon>
        <taxon>Ecdysozoa</taxon>
        <taxon>Arthropoda</taxon>
        <taxon>Hexapoda</taxon>
        <taxon>Insecta</taxon>
        <taxon>Pterygota</taxon>
        <taxon>Neoptera</taxon>
        <taxon>Paraneoptera</taxon>
        <taxon>Hemiptera</taxon>
        <taxon>Auchenorrhyncha</taxon>
        <taxon>Membracoidea</taxon>
        <taxon>Cicadellidae</taxon>
        <taxon>Cicadellinae</taxon>
        <taxon>Proconiini</taxon>
        <taxon>Homalodisca</taxon>
    </lineage>
</organism>
<dbReference type="AlphaFoldDB" id="A0A1B6IBC8"/>
<feature type="coiled-coil region" evidence="5">
    <location>
        <begin position="115"/>
        <end position="142"/>
    </location>
</feature>
<dbReference type="PROSITE" id="PS00914">
    <property type="entry name" value="SYNTAXIN"/>
    <property type="match status" value="1"/>
</dbReference>
<dbReference type="PANTHER" id="PTHR19957">
    <property type="entry name" value="SYNTAXIN"/>
    <property type="match status" value="1"/>
</dbReference>
<dbReference type="InterPro" id="IPR006011">
    <property type="entry name" value="Syntaxin_N"/>
</dbReference>
<keyword evidence="5" id="KW-0175">Coiled coil</keyword>
<dbReference type="EMBL" id="GECU01023460">
    <property type="protein sequence ID" value="JAS84246.1"/>
    <property type="molecule type" value="Transcribed_RNA"/>
</dbReference>
<protein>
    <recommendedName>
        <fullName evidence="7">t-SNARE coiled-coil homology domain-containing protein</fullName>
    </recommendedName>
</protein>
<dbReference type="GO" id="GO:0006906">
    <property type="term" value="P:vesicle fusion"/>
    <property type="evidence" value="ECO:0007669"/>
    <property type="project" value="TreeGrafter"/>
</dbReference>
<evidence type="ECO:0000256" key="3">
    <source>
        <dbReference type="ARBA" id="ARBA00022775"/>
    </source>
</evidence>
<dbReference type="SUPFAM" id="SSF47661">
    <property type="entry name" value="t-snare proteins"/>
    <property type="match status" value="1"/>
</dbReference>
<dbReference type="GO" id="GO:0048278">
    <property type="term" value="P:vesicle docking"/>
    <property type="evidence" value="ECO:0007669"/>
    <property type="project" value="TreeGrafter"/>
</dbReference>
<keyword evidence="3" id="KW-0532">Neurotransmitter transport</keyword>
<proteinExistence type="inferred from homology"/>
<dbReference type="InterPro" id="IPR045242">
    <property type="entry name" value="Syntaxin"/>
</dbReference>
<comment type="similarity">
    <text evidence="2 4">Belongs to the syntaxin family.</text>
</comment>
<dbReference type="GO" id="GO:0000149">
    <property type="term" value="F:SNARE binding"/>
    <property type="evidence" value="ECO:0007669"/>
    <property type="project" value="TreeGrafter"/>
</dbReference>
<feature type="transmembrane region" description="Helical" evidence="6">
    <location>
        <begin position="259"/>
        <end position="278"/>
    </location>
</feature>
<evidence type="ECO:0000256" key="4">
    <source>
        <dbReference type="RuleBase" id="RU003858"/>
    </source>
</evidence>
<gene>
    <name evidence="8" type="ORF">g.7282</name>
</gene>
<dbReference type="FunFam" id="1.20.58.70:FF:000006">
    <property type="entry name" value="Syntaxin 7"/>
    <property type="match status" value="1"/>
</dbReference>
<evidence type="ECO:0000256" key="5">
    <source>
        <dbReference type="SAM" id="Coils"/>
    </source>
</evidence>
<keyword evidence="3" id="KW-0813">Transport</keyword>
<feature type="domain" description="T-SNARE coiled-coil homology" evidence="7">
    <location>
        <begin position="185"/>
        <end position="247"/>
    </location>
</feature>
<dbReference type="Gene3D" id="1.20.58.70">
    <property type="match status" value="1"/>
</dbReference>
<dbReference type="GO" id="GO:0005484">
    <property type="term" value="F:SNAP receptor activity"/>
    <property type="evidence" value="ECO:0007669"/>
    <property type="project" value="InterPro"/>
</dbReference>
<feature type="coiled-coil region" evidence="5">
    <location>
        <begin position="188"/>
        <end position="215"/>
    </location>
</feature>
<dbReference type="PROSITE" id="PS50192">
    <property type="entry name" value="T_SNARE"/>
    <property type="match status" value="1"/>
</dbReference>
<evidence type="ECO:0000256" key="1">
    <source>
        <dbReference type="ARBA" id="ARBA00004211"/>
    </source>
</evidence>
<dbReference type="GO" id="GO:0006886">
    <property type="term" value="P:intracellular protein transport"/>
    <property type="evidence" value="ECO:0007669"/>
    <property type="project" value="InterPro"/>
</dbReference>
<dbReference type="Pfam" id="PF05739">
    <property type="entry name" value="SNARE"/>
    <property type="match status" value="1"/>
</dbReference>
<evidence type="ECO:0000259" key="7">
    <source>
        <dbReference type="PROSITE" id="PS50192"/>
    </source>
</evidence>
<keyword evidence="6" id="KW-0812">Transmembrane</keyword>
<dbReference type="Pfam" id="PF14523">
    <property type="entry name" value="Syntaxin_2"/>
    <property type="match status" value="1"/>
</dbReference>
<dbReference type="GO" id="GO:0008021">
    <property type="term" value="C:synaptic vesicle"/>
    <property type="evidence" value="ECO:0007669"/>
    <property type="project" value="TreeGrafter"/>
</dbReference>
<dbReference type="GO" id="GO:0006836">
    <property type="term" value="P:neurotransmitter transport"/>
    <property type="evidence" value="ECO:0007669"/>
    <property type="project" value="UniProtKB-KW"/>
</dbReference>
<dbReference type="SMART" id="SM00397">
    <property type="entry name" value="t_SNARE"/>
    <property type="match status" value="1"/>
</dbReference>
<evidence type="ECO:0000256" key="2">
    <source>
        <dbReference type="ARBA" id="ARBA00009063"/>
    </source>
</evidence>
<dbReference type="InterPro" id="IPR010989">
    <property type="entry name" value="SNARE"/>
</dbReference>
<keyword evidence="6" id="KW-0472">Membrane</keyword>
<accession>A0A1B6IBC8</accession>
<dbReference type="SMART" id="SM00503">
    <property type="entry name" value="SynN"/>
    <property type="match status" value="1"/>
</dbReference>
<keyword evidence="6" id="KW-1133">Transmembrane helix</keyword>
<sequence>MMDGNYGGYSNQYNGVGSDRSKDFKRITQTMGTNIQKISSNVSSMRKMVNLLGTPQDSQELKQQLHQLQHYTQNLVKDTSGSLKDLNSIPAPALVTDQREFKMLKDRLQEEFATAANAFQDIQRYELQKEKEEVRRTRANSNIAPPPTSKDIFGEDTFSNQLIELRDNSTPKHQQQQQMQDDLDLQMLQQQEQSIQELERNISEVNDIFKELAVMVHDQGEIVDSIEASVEKTEVFVDRGATELRQAAQYSNKLRKKRCILLLCGSAILVILLLLIYYSN</sequence>
<reference evidence="8" key="1">
    <citation type="submission" date="2015-11" db="EMBL/GenBank/DDBJ databases">
        <title>De novo transcriptome assembly of four potential Pierce s Disease insect vectors from Arizona vineyards.</title>
        <authorList>
            <person name="Tassone E.E."/>
        </authorList>
    </citation>
    <scope>NUCLEOTIDE SEQUENCE</scope>
</reference>
<comment type="subcellular location">
    <subcellularLocation>
        <location evidence="1">Membrane</location>
        <topology evidence="1">Single-pass type IV membrane protein</topology>
    </subcellularLocation>
</comment>
<evidence type="ECO:0000256" key="6">
    <source>
        <dbReference type="SAM" id="Phobius"/>
    </source>
</evidence>
<dbReference type="PANTHER" id="PTHR19957:SF411">
    <property type="entry name" value="LD23667P"/>
    <property type="match status" value="1"/>
</dbReference>
<dbReference type="InterPro" id="IPR000727">
    <property type="entry name" value="T_SNARE_dom"/>
</dbReference>
<dbReference type="InterPro" id="IPR006012">
    <property type="entry name" value="Syntaxin/epimorphin_CS"/>
</dbReference>